<protein>
    <recommendedName>
        <fullName evidence="5">G-protein coupled receptors family 3 profile domain-containing protein</fullName>
    </recommendedName>
</protein>
<keyword evidence="2" id="KW-1133">Transmembrane helix</keyword>
<feature type="compositionally biased region" description="Polar residues" evidence="1">
    <location>
        <begin position="322"/>
        <end position="331"/>
    </location>
</feature>
<feature type="transmembrane region" description="Helical" evidence="2">
    <location>
        <begin position="84"/>
        <end position="103"/>
    </location>
</feature>
<dbReference type="GeneID" id="109541194"/>
<evidence type="ECO:0000313" key="4">
    <source>
        <dbReference type="Proteomes" id="UP000019118"/>
    </source>
</evidence>
<feature type="transmembrane region" description="Helical" evidence="2">
    <location>
        <begin position="51"/>
        <end position="72"/>
    </location>
</feature>
<feature type="region of interest" description="Disordered" evidence="1">
    <location>
        <begin position="228"/>
        <end position="250"/>
    </location>
</feature>
<sequence>MDQVQIEPLNDDFSPLFPLAYYADVLDCHSQMVVMTLWIGCLLLNENWPFYSLRLVPACLITSIAYVISFLIKKLDLLQYQNMRISSGVLIVGISLLLTWEPIAELVTDLCFYILDDEPASNAENESLSQQEEILEEQQLPRAEGRSNAEEATAYFEETIQLQQTQQGHQAEIFASTFAAQSTAVSEETIQFSESPQVQREWVHTSTFAKQGDSTIIKKTLTVDQSMASTGSKIRSRKHRSGTNSKTVQCDSPTIHLPSSSMKQDMSISNVSSLNLDTLYAERGASHGELNTSLLKQQTSSMQKQQKSPVVEEIIREVQNLEAESTEQPTLESPIKPLKKVPE</sequence>
<evidence type="ECO:0000313" key="3">
    <source>
        <dbReference type="EnsemblMetazoa" id="XP_019765539.1"/>
    </source>
</evidence>
<dbReference type="KEGG" id="dpa:109541194"/>
<dbReference type="Proteomes" id="UP000019118">
    <property type="component" value="Unassembled WGS sequence"/>
</dbReference>
<feature type="region of interest" description="Disordered" evidence="1">
    <location>
        <begin position="321"/>
        <end position="343"/>
    </location>
</feature>
<reference evidence="4" key="1">
    <citation type="journal article" date="2013" name="Genome Biol.">
        <title>Draft genome of the mountain pine beetle, Dendroctonus ponderosae Hopkins, a major forest pest.</title>
        <authorList>
            <person name="Keeling C.I."/>
            <person name="Yuen M.M."/>
            <person name="Liao N.Y."/>
            <person name="Docking T.R."/>
            <person name="Chan S.K."/>
            <person name="Taylor G.A."/>
            <person name="Palmquist D.L."/>
            <person name="Jackman S.D."/>
            <person name="Nguyen A."/>
            <person name="Li M."/>
            <person name="Henderson H."/>
            <person name="Janes J.K."/>
            <person name="Zhao Y."/>
            <person name="Pandoh P."/>
            <person name="Moore R."/>
            <person name="Sperling F.A."/>
            <person name="Huber D.P."/>
            <person name="Birol I."/>
            <person name="Jones S.J."/>
            <person name="Bohlmann J."/>
        </authorList>
    </citation>
    <scope>NUCLEOTIDE SEQUENCE</scope>
</reference>
<dbReference type="EnsemblMetazoa" id="XM_019909980.1">
    <property type="protein sequence ID" value="XP_019765539.1"/>
    <property type="gene ID" value="LOC109541194"/>
</dbReference>
<reference evidence="3" key="2">
    <citation type="submission" date="2024-08" db="UniProtKB">
        <authorList>
            <consortium name="EnsemblMetazoa"/>
        </authorList>
    </citation>
    <scope>IDENTIFICATION</scope>
</reference>
<name>A0AAR5PX07_DENPD</name>
<evidence type="ECO:0000256" key="1">
    <source>
        <dbReference type="SAM" id="MobiDB-lite"/>
    </source>
</evidence>
<evidence type="ECO:0000256" key="2">
    <source>
        <dbReference type="SAM" id="Phobius"/>
    </source>
</evidence>
<dbReference type="AlphaFoldDB" id="A0AAR5PX07"/>
<keyword evidence="4" id="KW-1185">Reference proteome</keyword>
<proteinExistence type="predicted"/>
<keyword evidence="2" id="KW-0472">Membrane</keyword>
<evidence type="ECO:0008006" key="5">
    <source>
        <dbReference type="Google" id="ProtNLM"/>
    </source>
</evidence>
<organism evidence="3 4">
    <name type="scientific">Dendroctonus ponderosae</name>
    <name type="common">Mountain pine beetle</name>
    <dbReference type="NCBI Taxonomy" id="77166"/>
    <lineage>
        <taxon>Eukaryota</taxon>
        <taxon>Metazoa</taxon>
        <taxon>Ecdysozoa</taxon>
        <taxon>Arthropoda</taxon>
        <taxon>Hexapoda</taxon>
        <taxon>Insecta</taxon>
        <taxon>Pterygota</taxon>
        <taxon>Neoptera</taxon>
        <taxon>Endopterygota</taxon>
        <taxon>Coleoptera</taxon>
        <taxon>Polyphaga</taxon>
        <taxon>Cucujiformia</taxon>
        <taxon>Curculionidae</taxon>
        <taxon>Scolytinae</taxon>
        <taxon>Dendroctonus</taxon>
    </lineage>
</organism>
<accession>A0AAR5PX07</accession>
<keyword evidence="2" id="KW-0812">Transmembrane</keyword>